<sequence length="67" mass="7521">MIPWAHVLSCAQMVAELFKAHYLKKSPGTSKRPLVWNLSRRTLLCMVRSVRPSLSTIVEVDIDGEPG</sequence>
<name>A0A448X067_9PLAT</name>
<gene>
    <name evidence="1" type="ORF">PXEA_LOCUS18200</name>
</gene>
<protein>
    <submittedName>
        <fullName evidence="1">Uncharacterized protein</fullName>
    </submittedName>
</protein>
<accession>A0A448X067</accession>
<reference evidence="1" key="1">
    <citation type="submission" date="2018-11" db="EMBL/GenBank/DDBJ databases">
        <authorList>
            <consortium name="Pathogen Informatics"/>
        </authorList>
    </citation>
    <scope>NUCLEOTIDE SEQUENCE</scope>
</reference>
<dbReference type="Proteomes" id="UP000784294">
    <property type="component" value="Unassembled WGS sequence"/>
</dbReference>
<dbReference type="EMBL" id="CAAALY010069503">
    <property type="protein sequence ID" value="VEL24760.1"/>
    <property type="molecule type" value="Genomic_DNA"/>
</dbReference>
<comment type="caution">
    <text evidence="1">The sequence shown here is derived from an EMBL/GenBank/DDBJ whole genome shotgun (WGS) entry which is preliminary data.</text>
</comment>
<evidence type="ECO:0000313" key="1">
    <source>
        <dbReference type="EMBL" id="VEL24760.1"/>
    </source>
</evidence>
<dbReference type="OrthoDB" id="769138at2759"/>
<organism evidence="1 2">
    <name type="scientific">Protopolystoma xenopodis</name>
    <dbReference type="NCBI Taxonomy" id="117903"/>
    <lineage>
        <taxon>Eukaryota</taxon>
        <taxon>Metazoa</taxon>
        <taxon>Spiralia</taxon>
        <taxon>Lophotrochozoa</taxon>
        <taxon>Platyhelminthes</taxon>
        <taxon>Monogenea</taxon>
        <taxon>Polyopisthocotylea</taxon>
        <taxon>Polystomatidea</taxon>
        <taxon>Polystomatidae</taxon>
        <taxon>Protopolystoma</taxon>
    </lineage>
</organism>
<dbReference type="AlphaFoldDB" id="A0A448X067"/>
<keyword evidence="2" id="KW-1185">Reference proteome</keyword>
<evidence type="ECO:0000313" key="2">
    <source>
        <dbReference type="Proteomes" id="UP000784294"/>
    </source>
</evidence>
<proteinExistence type="predicted"/>